<dbReference type="EMBL" id="HACG01019867">
    <property type="protein sequence ID" value="CEK66732.1"/>
    <property type="molecule type" value="Transcribed_RNA"/>
</dbReference>
<feature type="non-terminal residue" evidence="2">
    <location>
        <position position="70"/>
    </location>
</feature>
<accession>A0A0B6ZE55</accession>
<gene>
    <name evidence="2" type="primary">ORF59942</name>
</gene>
<evidence type="ECO:0000313" key="2">
    <source>
        <dbReference type="EMBL" id="CEK66732.1"/>
    </source>
</evidence>
<keyword evidence="1" id="KW-0472">Membrane</keyword>
<evidence type="ECO:0000256" key="1">
    <source>
        <dbReference type="SAM" id="Phobius"/>
    </source>
</evidence>
<sequence length="70" mass="8253">MKYPLLSTAKLQQDKHNDQQDLKYGVTSDLLYKLLKYNSSYPDCMLMLINHCLFLYVISDLSLFCIFHCL</sequence>
<feature type="transmembrane region" description="Helical" evidence="1">
    <location>
        <begin position="45"/>
        <end position="67"/>
    </location>
</feature>
<keyword evidence="1" id="KW-0812">Transmembrane</keyword>
<dbReference type="AlphaFoldDB" id="A0A0B6ZE55"/>
<proteinExistence type="predicted"/>
<keyword evidence="1" id="KW-1133">Transmembrane helix</keyword>
<name>A0A0B6ZE55_9EUPU</name>
<reference evidence="2" key="1">
    <citation type="submission" date="2014-12" db="EMBL/GenBank/DDBJ databases">
        <title>Insight into the proteome of Arion vulgaris.</title>
        <authorList>
            <person name="Aradska J."/>
            <person name="Bulat T."/>
            <person name="Smidak R."/>
            <person name="Sarate P."/>
            <person name="Gangsoo J."/>
            <person name="Sialana F."/>
            <person name="Bilban M."/>
            <person name="Lubec G."/>
        </authorList>
    </citation>
    <scope>NUCLEOTIDE SEQUENCE</scope>
    <source>
        <tissue evidence="2">Skin</tissue>
    </source>
</reference>
<organism evidence="2">
    <name type="scientific">Arion vulgaris</name>
    <dbReference type="NCBI Taxonomy" id="1028688"/>
    <lineage>
        <taxon>Eukaryota</taxon>
        <taxon>Metazoa</taxon>
        <taxon>Spiralia</taxon>
        <taxon>Lophotrochozoa</taxon>
        <taxon>Mollusca</taxon>
        <taxon>Gastropoda</taxon>
        <taxon>Heterobranchia</taxon>
        <taxon>Euthyneura</taxon>
        <taxon>Panpulmonata</taxon>
        <taxon>Eupulmonata</taxon>
        <taxon>Stylommatophora</taxon>
        <taxon>Helicina</taxon>
        <taxon>Arionoidea</taxon>
        <taxon>Arionidae</taxon>
        <taxon>Arion</taxon>
    </lineage>
</organism>
<protein>
    <submittedName>
        <fullName evidence="2">Uncharacterized protein</fullName>
    </submittedName>
</protein>